<reference evidence="2" key="1">
    <citation type="submission" date="2021-01" db="EMBL/GenBank/DDBJ databases">
        <authorList>
            <person name="Corre E."/>
            <person name="Pelletier E."/>
            <person name="Niang G."/>
            <person name="Scheremetjew M."/>
            <person name="Finn R."/>
            <person name="Kale V."/>
            <person name="Holt S."/>
            <person name="Cochrane G."/>
            <person name="Meng A."/>
            <person name="Brown T."/>
            <person name="Cohen L."/>
        </authorList>
    </citation>
    <scope>NUCLEOTIDE SEQUENCE</scope>
    <source>
        <strain evidence="2">CCMP644</strain>
    </source>
</reference>
<evidence type="ECO:0000256" key="1">
    <source>
        <dbReference type="SAM" id="SignalP"/>
    </source>
</evidence>
<evidence type="ECO:0000313" key="2">
    <source>
        <dbReference type="EMBL" id="CAD8967245.1"/>
    </source>
</evidence>
<dbReference type="EMBL" id="HBFX01030576">
    <property type="protein sequence ID" value="CAD8967245.1"/>
    <property type="molecule type" value="Transcribed_RNA"/>
</dbReference>
<protein>
    <recommendedName>
        <fullName evidence="3">Fibronectin type-III domain-containing protein</fullName>
    </recommendedName>
</protein>
<name>A0A7S1E7S2_HEMAN</name>
<organism evidence="2">
    <name type="scientific">Hemiselmis andersenii</name>
    <name type="common">Cryptophyte alga</name>
    <dbReference type="NCBI Taxonomy" id="464988"/>
    <lineage>
        <taxon>Eukaryota</taxon>
        <taxon>Cryptophyceae</taxon>
        <taxon>Cryptomonadales</taxon>
        <taxon>Hemiselmidaceae</taxon>
        <taxon>Hemiselmis</taxon>
    </lineage>
</organism>
<keyword evidence="1" id="KW-0732">Signal</keyword>
<dbReference type="InterPro" id="IPR036116">
    <property type="entry name" value="FN3_sf"/>
</dbReference>
<gene>
    <name evidence="2" type="ORF">HAND00432_LOCUS18438</name>
</gene>
<dbReference type="SUPFAM" id="SSF49265">
    <property type="entry name" value="Fibronectin type III"/>
    <property type="match status" value="1"/>
</dbReference>
<evidence type="ECO:0008006" key="3">
    <source>
        <dbReference type="Google" id="ProtNLM"/>
    </source>
</evidence>
<sequence>MPSIRLSRQQQGSLLVLLVFNVLLDQHSILGCPSSPSNLADMKSGIDCGGDGSCTKGAATVGAYTFNDPAETNTALGSTGTFTITVTCGSISSAGCTASGATSSCTGCAGSLSFTVTGTPASGSCSATLSGTTYTSTGGGTCAVQAVCSAGHYDGGTFTAATGSTALGLVKMDLKKNSNVVDTVSGLASASSNGYLIDHDSTSTATSGVITITGLKIVKTAAFTNDFTLEFTALGSASDGTATATSAFKVRPDSVAYAWGSTPTAFVAADPATHTISTSITLTLKDAASNTCTGVLAADVIDALVALQVGQSSGAQDSSSTSSWADVADQSKLVSAASLTTLKCTFADGGTCTIASSDLTVLQHAGVYYRLSFTDATSWTSGTFTAAQTTSFRLDPAALLINVGDAAYAPTVVRVDGTPSDTLDSDGFHTAIQVKLVDPATTGVATLAACTGCMIARLVKCDDNIPVASGAADYPYNYTTTPCSAVSQAACATSGGVCGSNDNTIADGVWKNTLTSTSAATTADVVAGVATFANLQAKYVVGAGYRLQFTLNPSSATAAAPSSVHSNTYGQQSVPSASDTVNSLMIRPFEMTVVQSPGGDGVDLLTGGDGVTGTPDGVGAGMVFRVQPAVLLKGDGYSFAESWATHGHVPITAAVKVSSCTQSGCAGSCAASDCSSGASVTLTSEDTATSGVSPQYLTAVTSSDTSLSSDFSGAATGTVDVQAQYIASVGGVGYIWRDLKASTSLYGGNENVVLQLMVGLDCNLLASAATKCTVADTLPFDVFTAPDPPVNLRVVPYNSLGFRLEFDPGVVTRLKPLSGFIIEVDTCTQSGTAFNDGNTSLACPTTSGVYATTDNLESELGSDYTTGGGLVQEVFASWSPTTPGQKAAATINFTPPRRMDHGDRLVLSLGAPGMVADPFVTSCTATGDSASLFDVTIYSNASEVTLTVASGATVIRGAPVSLTLPTACNIYNPALKGDSGADAAYYTAVGDRASAFWGTKDLTGTVSPSVSAPALPTFIVGNLLGYGYNSTAGRFDNCLGAGCDAFGASTHFAVRTIQDGSSMDTAWSGDLRYDSEGGLCAAAASNGTGTFPSNRLCASYAWTGYQSGHDAGDNGAPIGTNPGQGSTTYGQSMGSINDACRDGSTSKNPCALTVGAQWTVGVALSGYDAASPTTFALTFKHMRAIQKGSTITVPLASSSYTSGPTGTSTVVTSGDTLAPASAVTTWTASYNDSLGVLTLTVVGGDVRAGDTVACTLSGFDGLTLAAGLPAGAVGEVSYGSRTTVIFRNGEGTSSYLYPATTTGDAAGSTVPNAVGSPLADYAVSTAAKSIVEGSVYSFRVYAYNGRFKSDPVTANVQARAVTAPAAVAYVPRQSSETMGVSILYSTADPATAVTLGLSFTPRVTLGEGMKVSLSLPGFTHGNSTAFVTIGTSDIESGTGTSPAFVASGSADTVFEEASWTQNTSTLVLTVKAGASIPANEEKSVFVMSTAGIETPPSTGPAVPYHVNADVTALRLDWLSPFPKKTSPRLGFVVQYTTDATFAEDVQTVDFPEQLASGVLDSAHLTYLVSDMEANSTTVTLPAEAYSGEHSHLAGKYIKIDTEIMLVTSVSTPTLTVERGRVDTGAGAHPVVVGQPTSDSTPCACSAGVTSAGGGTCGCTQIYLVYVGATTPSRNDGKDSKVAAGCAIRAATCNPNNYDFSLSTSHAGFRTHQTGMISHGVNDKVDWVNGGCGSSCETISMQTGREFGNPVSYPSQVTVSEPGNPNDMPKAEATTLSSGVTTGTGYSYLALTDTSTSILLGSAGDLLQRYIKIDDEFLYVESLTTGVATISFADSPGAGCILGDGTLVETSSQGRGFVGTYEVNSTDGTILNISITNTGSGYKAGPPQISINPGANCTTYPTFAVTLSSNVAVVQRGAFGSTAAAHDAGATVYKLWWPTQGTVTAPGRQYFFRTAAYNAAGFSAWKYYGIGFNAHDPSNIPTRGQVEVEFAVEGMGIKNANHSVWFGHPNPDGSPDFSRSRECTSVTILDVAGTRLNCRAPAWDGQAHDVFLRYYDGMVERLRFISSGIRYFPPDVTSVSPALVPSRGVVTMTIFGNDFSSSTANRSAYLDAGIGSDGIVPCKPLVYVGANELLCTLSPKATQTLAGYMVVSVGSPDIGGAQMSTQNVKSQVSLIPEPVESTATLAKDITEIPENSTERATFVASFISDVVTAMEGGVTADQIQVTSITAGSIVVAFIITPNANSVSALTPAQIVASIAQQAADPTSLLLSGSVTSGVTGVTVPPGVIAAAAAAAGATATATSQPSYFTQCVPRSYKSFDMETCYDCCTLKCETGSEVPAVGGVPVLAGYRAGACQTQCLNHCGYNIPVSTLNTMV</sequence>
<proteinExistence type="predicted"/>
<accession>A0A7S1E7S2</accession>
<feature type="chain" id="PRO_5031019625" description="Fibronectin type-III domain-containing protein" evidence="1">
    <location>
        <begin position="32"/>
        <end position="2375"/>
    </location>
</feature>
<feature type="signal peptide" evidence="1">
    <location>
        <begin position="1"/>
        <end position="31"/>
    </location>
</feature>